<dbReference type="GO" id="GO:0010041">
    <property type="term" value="P:response to iron(III) ion"/>
    <property type="evidence" value="ECO:0007669"/>
    <property type="project" value="TreeGrafter"/>
</dbReference>
<proteinExistence type="predicted"/>
<dbReference type="Pfam" id="PF13231">
    <property type="entry name" value="PMT_2"/>
    <property type="match status" value="1"/>
</dbReference>
<reference evidence="10" key="1">
    <citation type="submission" date="2021-04" db="EMBL/GenBank/DDBJ databases">
        <authorList>
            <person name="Rodrigo-Torres L."/>
            <person name="Arahal R. D."/>
            <person name="Lucena T."/>
        </authorList>
    </citation>
    <scope>NUCLEOTIDE SEQUENCE</scope>
    <source>
        <strain evidence="10">AS29M-1</strain>
    </source>
</reference>
<evidence type="ECO:0000256" key="5">
    <source>
        <dbReference type="ARBA" id="ARBA00022692"/>
    </source>
</evidence>
<dbReference type="GO" id="GO:0009103">
    <property type="term" value="P:lipopolysaccharide biosynthetic process"/>
    <property type="evidence" value="ECO:0007669"/>
    <property type="project" value="UniProtKB-ARBA"/>
</dbReference>
<dbReference type="GO" id="GO:0103015">
    <property type="term" value="F:4-amino-4-deoxy-L-arabinose transferase activity"/>
    <property type="evidence" value="ECO:0007669"/>
    <property type="project" value="UniProtKB-EC"/>
</dbReference>
<feature type="transmembrane region" description="Helical" evidence="8">
    <location>
        <begin position="348"/>
        <end position="369"/>
    </location>
</feature>
<dbReference type="InterPro" id="IPR050297">
    <property type="entry name" value="LipidA_mod_glycosyltrf_83"/>
</dbReference>
<evidence type="ECO:0000256" key="2">
    <source>
        <dbReference type="ARBA" id="ARBA00022475"/>
    </source>
</evidence>
<keyword evidence="3 10" id="KW-0328">Glycosyltransferase</keyword>
<keyword evidence="6 8" id="KW-1133">Transmembrane helix</keyword>
<feature type="transmembrane region" description="Helical" evidence="8">
    <location>
        <begin position="318"/>
        <end position="342"/>
    </location>
</feature>
<dbReference type="InterPro" id="IPR038731">
    <property type="entry name" value="RgtA/B/C-like"/>
</dbReference>
<keyword evidence="4 10" id="KW-0808">Transferase</keyword>
<dbReference type="Proteomes" id="UP000683507">
    <property type="component" value="Chromosome"/>
</dbReference>
<keyword evidence="7 8" id="KW-0472">Membrane</keyword>
<evidence type="ECO:0000256" key="6">
    <source>
        <dbReference type="ARBA" id="ARBA00022989"/>
    </source>
</evidence>
<feature type="transmembrane region" description="Helical" evidence="8">
    <location>
        <begin position="57"/>
        <end position="76"/>
    </location>
</feature>
<feature type="transmembrane region" description="Helical" evidence="8">
    <location>
        <begin position="289"/>
        <end position="306"/>
    </location>
</feature>
<feature type="transmembrane region" description="Helical" evidence="8">
    <location>
        <begin position="381"/>
        <end position="398"/>
    </location>
</feature>
<feature type="transmembrane region" description="Helical" evidence="8">
    <location>
        <begin position="265"/>
        <end position="283"/>
    </location>
</feature>
<evidence type="ECO:0000256" key="7">
    <source>
        <dbReference type="ARBA" id="ARBA00023136"/>
    </source>
</evidence>
<dbReference type="KEGG" id="ptan:CRYO30217_02780"/>
<name>A0A916NT82_9FLAO</name>
<feature type="transmembrane region" description="Helical" evidence="8">
    <location>
        <begin position="135"/>
        <end position="168"/>
    </location>
</feature>
<evidence type="ECO:0000256" key="3">
    <source>
        <dbReference type="ARBA" id="ARBA00022676"/>
    </source>
</evidence>
<gene>
    <name evidence="10" type="primary">arnT</name>
    <name evidence="10" type="ORF">CRYO30217_02780</name>
</gene>
<evidence type="ECO:0000256" key="8">
    <source>
        <dbReference type="SAM" id="Phobius"/>
    </source>
</evidence>
<keyword evidence="5 8" id="KW-0812">Transmembrane</keyword>
<dbReference type="PANTHER" id="PTHR33908:SF3">
    <property type="entry name" value="UNDECAPRENYL PHOSPHATE-ALPHA-4-AMINO-4-DEOXY-L-ARABINOSE ARABINOSYL TRANSFERASE"/>
    <property type="match status" value="1"/>
</dbReference>
<feature type="transmembrane region" description="Helical" evidence="8">
    <location>
        <begin position="234"/>
        <end position="253"/>
    </location>
</feature>
<evidence type="ECO:0000256" key="4">
    <source>
        <dbReference type="ARBA" id="ARBA00022679"/>
    </source>
</evidence>
<keyword evidence="2" id="KW-1003">Cell membrane</keyword>
<keyword evidence="11" id="KW-1185">Reference proteome</keyword>
<dbReference type="GO" id="GO:0005886">
    <property type="term" value="C:plasma membrane"/>
    <property type="evidence" value="ECO:0007669"/>
    <property type="project" value="UniProtKB-SubCell"/>
</dbReference>
<dbReference type="RefSeq" id="WP_258542984.1">
    <property type="nucleotide sequence ID" value="NZ_OU015584.1"/>
</dbReference>
<dbReference type="EMBL" id="OU015584">
    <property type="protein sequence ID" value="CAG5085512.1"/>
    <property type="molecule type" value="Genomic_DNA"/>
</dbReference>
<dbReference type="PANTHER" id="PTHR33908">
    <property type="entry name" value="MANNOSYLTRANSFERASE YKCB-RELATED"/>
    <property type="match status" value="1"/>
</dbReference>
<evidence type="ECO:0000259" key="9">
    <source>
        <dbReference type="Pfam" id="PF13231"/>
    </source>
</evidence>
<feature type="domain" description="Glycosyltransferase RgtA/B/C/D-like" evidence="9">
    <location>
        <begin position="37"/>
        <end position="192"/>
    </location>
</feature>
<feature type="transmembrane region" description="Helical" evidence="8">
    <location>
        <begin position="82"/>
        <end position="104"/>
    </location>
</feature>
<organism evidence="10 11">
    <name type="scientific">Parvicella tangerina</name>
    <dbReference type="NCBI Taxonomy" id="2829795"/>
    <lineage>
        <taxon>Bacteria</taxon>
        <taxon>Pseudomonadati</taxon>
        <taxon>Bacteroidota</taxon>
        <taxon>Flavobacteriia</taxon>
        <taxon>Flavobacteriales</taxon>
        <taxon>Parvicellaceae</taxon>
        <taxon>Parvicella</taxon>
    </lineage>
</organism>
<dbReference type="AlphaFoldDB" id="A0A916NT82"/>
<dbReference type="EC" id="2.4.2.43" evidence="10"/>
<evidence type="ECO:0000256" key="1">
    <source>
        <dbReference type="ARBA" id="ARBA00004651"/>
    </source>
</evidence>
<comment type="subcellular location">
    <subcellularLocation>
        <location evidence="1">Cell membrane</location>
        <topology evidence="1">Multi-pass membrane protein</topology>
    </subcellularLocation>
</comment>
<feature type="transmembrane region" description="Helical" evidence="8">
    <location>
        <begin position="180"/>
        <end position="199"/>
    </location>
</feature>
<sequence>MPLWDQDEAAYAGFGKTMIETGDFVIPDYYFSHDHRKTPLHFWDIALSMLIFGYNEFAVRFPSFLAVLGTLLLVLYQTKKWLGIDVAFKSTVVLGTSILVTSLAKVSVTDATLLFFSTLSGFALIQTLFEPKLKWSIYFYLGIALALLTKGPPIIIFIGGFAGLLFLFHPNRFNLLKLHPWFFLPVAFLPVVGWGYLTVQQDGGDFLNWMYDWYVKRRVSGAVYGQTGPPGMHLGLMFGFFILSTMYFFQGFTDGFKSFVKDKQQLFVFGAWMIAGWLIYEFSPSKLPAYVIPAHVGLAILIGNRINDFKQKEQRPHLLLTALHYLLNIALGIALIIVSYFLEINDQLTIALIAIGVLYLLAITWQLVVYKTPRFFRVQSMSSVLLLIALWAVAPLFSKHINSSQKVSEYVLSNLDHESPIIIGYAPGMQPSLPFYLSANNNPIEVAFEFHDIRNIYDSIPNGAFILSADQDSLFRELYPNFTSELITSKIIDRKDMAIYYVHIKQ</sequence>
<protein>
    <submittedName>
        <fullName evidence="10">Undecaprenyl phosphate-alpha-4-amino-4-deoxy-L-arabinose arabinosyl transferase</fullName>
        <ecNumber evidence="10">2.4.2.43</ecNumber>
    </submittedName>
</protein>
<evidence type="ECO:0000313" key="10">
    <source>
        <dbReference type="EMBL" id="CAG5085512.1"/>
    </source>
</evidence>
<evidence type="ECO:0000313" key="11">
    <source>
        <dbReference type="Proteomes" id="UP000683507"/>
    </source>
</evidence>
<accession>A0A916NT82</accession>